<protein>
    <submittedName>
        <fullName evidence="2">GM21993</fullName>
    </submittedName>
</protein>
<sequence>MALNVTSATANTDNGNKLKTDSDSESESESRIRAQDAAGLEVAIMKPILKSLPFNAI</sequence>
<organism evidence="3">
    <name type="scientific">Drosophila sechellia</name>
    <name type="common">Fruit fly</name>
    <dbReference type="NCBI Taxonomy" id="7238"/>
    <lineage>
        <taxon>Eukaryota</taxon>
        <taxon>Metazoa</taxon>
        <taxon>Ecdysozoa</taxon>
        <taxon>Arthropoda</taxon>
        <taxon>Hexapoda</taxon>
        <taxon>Insecta</taxon>
        <taxon>Pterygota</taxon>
        <taxon>Neoptera</taxon>
        <taxon>Endopterygota</taxon>
        <taxon>Diptera</taxon>
        <taxon>Brachycera</taxon>
        <taxon>Muscomorpha</taxon>
        <taxon>Ephydroidea</taxon>
        <taxon>Drosophilidae</taxon>
        <taxon>Drosophila</taxon>
        <taxon>Sophophora</taxon>
    </lineage>
</organism>
<accession>B4HPU0</accession>
<dbReference type="HOGENOM" id="CLU_2998656_0_0_1"/>
<evidence type="ECO:0000313" key="2">
    <source>
        <dbReference type="EMBL" id="EDW48658.1"/>
    </source>
</evidence>
<dbReference type="AlphaFoldDB" id="B4HPU0"/>
<feature type="region of interest" description="Disordered" evidence="1">
    <location>
        <begin position="1"/>
        <end position="33"/>
    </location>
</feature>
<evidence type="ECO:0000313" key="3">
    <source>
        <dbReference type="Proteomes" id="UP000001292"/>
    </source>
</evidence>
<keyword evidence="3" id="KW-1185">Reference proteome</keyword>
<dbReference type="EMBL" id="CH480816">
    <property type="protein sequence ID" value="EDW48658.1"/>
    <property type="molecule type" value="Genomic_DNA"/>
</dbReference>
<feature type="compositionally biased region" description="Basic and acidic residues" evidence="1">
    <location>
        <begin position="16"/>
        <end position="33"/>
    </location>
</feature>
<proteinExistence type="predicted"/>
<feature type="compositionally biased region" description="Polar residues" evidence="1">
    <location>
        <begin position="1"/>
        <end position="15"/>
    </location>
</feature>
<name>B4HPU0_DROSE</name>
<reference evidence="2 3" key="1">
    <citation type="journal article" date="2007" name="Nature">
        <title>Evolution of genes and genomes on the Drosophila phylogeny.</title>
        <authorList>
            <consortium name="Drosophila 12 Genomes Consortium"/>
            <person name="Clark A.G."/>
            <person name="Eisen M.B."/>
            <person name="Smith D.R."/>
            <person name="Bergman C.M."/>
            <person name="Oliver B."/>
            <person name="Markow T.A."/>
            <person name="Kaufman T.C."/>
            <person name="Kellis M."/>
            <person name="Gelbart W."/>
            <person name="Iyer V.N."/>
            <person name="Pollard D.A."/>
            <person name="Sackton T.B."/>
            <person name="Larracuente A.M."/>
            <person name="Singh N.D."/>
            <person name="Abad J.P."/>
            <person name="Abt D.N."/>
            <person name="Adryan B."/>
            <person name="Aguade M."/>
            <person name="Akashi H."/>
            <person name="Anderson W.W."/>
            <person name="Aquadro C.F."/>
            <person name="Ardell D.H."/>
            <person name="Arguello R."/>
            <person name="Artieri C.G."/>
            <person name="Barbash D.A."/>
            <person name="Barker D."/>
            <person name="Barsanti P."/>
            <person name="Batterham P."/>
            <person name="Batzoglou S."/>
            <person name="Begun D."/>
            <person name="Bhutkar A."/>
            <person name="Blanco E."/>
            <person name="Bosak S.A."/>
            <person name="Bradley R.K."/>
            <person name="Brand A.D."/>
            <person name="Brent M.R."/>
            <person name="Brooks A.N."/>
            <person name="Brown R.H."/>
            <person name="Butlin R.K."/>
            <person name="Caggese C."/>
            <person name="Calvi B.R."/>
            <person name="Bernardo de Carvalho A."/>
            <person name="Caspi A."/>
            <person name="Castrezana S."/>
            <person name="Celniker S.E."/>
            <person name="Chang J.L."/>
            <person name="Chapple C."/>
            <person name="Chatterji S."/>
            <person name="Chinwalla A."/>
            <person name="Civetta A."/>
            <person name="Clifton S.W."/>
            <person name="Comeron J.M."/>
            <person name="Costello J.C."/>
            <person name="Coyne J.A."/>
            <person name="Daub J."/>
            <person name="David R.G."/>
            <person name="Delcher A.L."/>
            <person name="Delehaunty K."/>
            <person name="Do C.B."/>
            <person name="Ebling H."/>
            <person name="Edwards K."/>
            <person name="Eickbush T."/>
            <person name="Evans J.D."/>
            <person name="Filipski A."/>
            <person name="Findeiss S."/>
            <person name="Freyhult E."/>
            <person name="Fulton L."/>
            <person name="Fulton R."/>
            <person name="Garcia A.C."/>
            <person name="Gardiner A."/>
            <person name="Garfield D.A."/>
            <person name="Garvin B.E."/>
            <person name="Gibson G."/>
            <person name="Gilbert D."/>
            <person name="Gnerre S."/>
            <person name="Godfrey J."/>
            <person name="Good R."/>
            <person name="Gotea V."/>
            <person name="Gravely B."/>
            <person name="Greenberg A.J."/>
            <person name="Griffiths-Jones S."/>
            <person name="Gross S."/>
            <person name="Guigo R."/>
            <person name="Gustafson E.A."/>
            <person name="Haerty W."/>
            <person name="Hahn M.W."/>
            <person name="Halligan D.L."/>
            <person name="Halpern A.L."/>
            <person name="Halter G.M."/>
            <person name="Han M.V."/>
            <person name="Heger A."/>
            <person name="Hillier L."/>
            <person name="Hinrichs A.S."/>
            <person name="Holmes I."/>
            <person name="Hoskins R.A."/>
            <person name="Hubisz M.J."/>
            <person name="Hultmark D."/>
            <person name="Huntley M.A."/>
            <person name="Jaffe D.B."/>
            <person name="Jagadeeshan S."/>
            <person name="Jeck W.R."/>
            <person name="Johnson J."/>
            <person name="Jones C.D."/>
            <person name="Jordan W.C."/>
            <person name="Karpen G.H."/>
            <person name="Kataoka E."/>
            <person name="Keightley P.D."/>
            <person name="Kheradpour P."/>
            <person name="Kirkness E.F."/>
            <person name="Koerich L.B."/>
            <person name="Kristiansen K."/>
            <person name="Kudrna D."/>
            <person name="Kulathinal R.J."/>
            <person name="Kumar S."/>
            <person name="Kwok R."/>
            <person name="Lander E."/>
            <person name="Langley C.H."/>
            <person name="Lapoint R."/>
            <person name="Lazzaro B.P."/>
            <person name="Lee S.J."/>
            <person name="Levesque L."/>
            <person name="Li R."/>
            <person name="Lin C.F."/>
            <person name="Lin M.F."/>
            <person name="Lindblad-Toh K."/>
            <person name="Llopart A."/>
            <person name="Long M."/>
            <person name="Low L."/>
            <person name="Lozovsky E."/>
            <person name="Lu J."/>
            <person name="Luo M."/>
            <person name="Machado C.A."/>
            <person name="Makalowski W."/>
            <person name="Marzo M."/>
            <person name="Matsuda M."/>
            <person name="Matzkin L."/>
            <person name="McAllister B."/>
            <person name="McBride C.S."/>
            <person name="McKernan B."/>
            <person name="McKernan K."/>
            <person name="Mendez-Lago M."/>
            <person name="Minx P."/>
            <person name="Mollenhauer M.U."/>
            <person name="Montooth K."/>
            <person name="Mount S.M."/>
            <person name="Mu X."/>
            <person name="Myers E."/>
            <person name="Negre B."/>
            <person name="Newfeld S."/>
            <person name="Nielsen R."/>
            <person name="Noor M.A."/>
            <person name="O'Grady P."/>
            <person name="Pachter L."/>
            <person name="Papaceit M."/>
            <person name="Parisi M.J."/>
            <person name="Parisi M."/>
            <person name="Parts L."/>
            <person name="Pedersen J.S."/>
            <person name="Pesole G."/>
            <person name="Phillippy A.M."/>
            <person name="Ponting C.P."/>
            <person name="Pop M."/>
            <person name="Porcelli D."/>
            <person name="Powell J.R."/>
            <person name="Prohaska S."/>
            <person name="Pruitt K."/>
            <person name="Puig M."/>
            <person name="Quesneville H."/>
            <person name="Ram K.R."/>
            <person name="Rand D."/>
            <person name="Rasmussen M.D."/>
            <person name="Reed L.K."/>
            <person name="Reenan R."/>
            <person name="Reily A."/>
            <person name="Remington K.A."/>
            <person name="Rieger T.T."/>
            <person name="Ritchie M.G."/>
            <person name="Robin C."/>
            <person name="Rogers Y.H."/>
            <person name="Rohde C."/>
            <person name="Rozas J."/>
            <person name="Rubenfield M.J."/>
            <person name="Ruiz A."/>
            <person name="Russo S."/>
            <person name="Salzberg S.L."/>
            <person name="Sanchez-Gracia A."/>
            <person name="Saranga D.J."/>
            <person name="Sato H."/>
            <person name="Schaeffer S.W."/>
            <person name="Schatz M.C."/>
            <person name="Schlenke T."/>
            <person name="Schwartz R."/>
            <person name="Segarra C."/>
            <person name="Singh R.S."/>
            <person name="Sirot L."/>
            <person name="Sirota M."/>
            <person name="Sisneros N.B."/>
            <person name="Smith C.D."/>
            <person name="Smith T.F."/>
            <person name="Spieth J."/>
            <person name="Stage D.E."/>
            <person name="Stark A."/>
            <person name="Stephan W."/>
            <person name="Strausberg R.L."/>
            <person name="Strempel S."/>
            <person name="Sturgill D."/>
            <person name="Sutton G."/>
            <person name="Sutton G.G."/>
            <person name="Tao W."/>
            <person name="Teichmann S."/>
            <person name="Tobari Y.N."/>
            <person name="Tomimura Y."/>
            <person name="Tsolas J.M."/>
            <person name="Valente V.L."/>
            <person name="Venter E."/>
            <person name="Venter J.C."/>
            <person name="Vicario S."/>
            <person name="Vieira F.G."/>
            <person name="Vilella A.J."/>
            <person name="Villasante A."/>
            <person name="Walenz B."/>
            <person name="Wang J."/>
            <person name="Wasserman M."/>
            <person name="Watts T."/>
            <person name="Wilson D."/>
            <person name="Wilson R.K."/>
            <person name="Wing R.A."/>
            <person name="Wolfner M.F."/>
            <person name="Wong A."/>
            <person name="Wong G.K."/>
            <person name="Wu C.I."/>
            <person name="Wu G."/>
            <person name="Yamamoto D."/>
            <person name="Yang H.P."/>
            <person name="Yang S.P."/>
            <person name="Yorke J.A."/>
            <person name="Yoshida K."/>
            <person name="Zdobnov E."/>
            <person name="Zhang P."/>
            <person name="Zhang Y."/>
            <person name="Zimin A.V."/>
            <person name="Baldwin J."/>
            <person name="Abdouelleil A."/>
            <person name="Abdulkadir J."/>
            <person name="Abebe A."/>
            <person name="Abera B."/>
            <person name="Abreu J."/>
            <person name="Acer S.C."/>
            <person name="Aftuck L."/>
            <person name="Alexander A."/>
            <person name="An P."/>
            <person name="Anderson E."/>
            <person name="Anderson S."/>
            <person name="Arachi H."/>
            <person name="Azer M."/>
            <person name="Bachantsang P."/>
            <person name="Barry A."/>
            <person name="Bayul T."/>
            <person name="Berlin A."/>
            <person name="Bessette D."/>
            <person name="Bloom T."/>
            <person name="Blye J."/>
            <person name="Boguslavskiy L."/>
            <person name="Bonnet C."/>
            <person name="Boukhgalter B."/>
            <person name="Bourzgui I."/>
            <person name="Brown A."/>
            <person name="Cahill P."/>
            <person name="Channer S."/>
            <person name="Cheshatsang Y."/>
            <person name="Chuda L."/>
            <person name="Citroen M."/>
            <person name="Collymore A."/>
            <person name="Cooke P."/>
            <person name="Costello M."/>
            <person name="D'Aco K."/>
            <person name="Daza R."/>
            <person name="De Haan G."/>
            <person name="DeGray S."/>
            <person name="DeMaso C."/>
            <person name="Dhargay N."/>
            <person name="Dooley K."/>
            <person name="Dooley E."/>
            <person name="Doricent M."/>
            <person name="Dorje P."/>
            <person name="Dorjee K."/>
            <person name="Dupes A."/>
            <person name="Elong R."/>
            <person name="Falk J."/>
            <person name="Farina A."/>
            <person name="Faro S."/>
            <person name="Ferguson D."/>
            <person name="Fisher S."/>
            <person name="Foley C.D."/>
            <person name="Franke A."/>
            <person name="Friedrich D."/>
            <person name="Gadbois L."/>
            <person name="Gearin G."/>
            <person name="Gearin C.R."/>
            <person name="Giannoukos G."/>
            <person name="Goode T."/>
            <person name="Graham J."/>
            <person name="Grandbois E."/>
            <person name="Grewal S."/>
            <person name="Gyaltsen K."/>
            <person name="Hafez N."/>
            <person name="Hagos B."/>
            <person name="Hall J."/>
            <person name="Henson C."/>
            <person name="Hollinger A."/>
            <person name="Honan T."/>
            <person name="Huard M.D."/>
            <person name="Hughes L."/>
            <person name="Hurhula B."/>
            <person name="Husby M.E."/>
            <person name="Kamat A."/>
            <person name="Kanga B."/>
            <person name="Kashin S."/>
            <person name="Khazanovich D."/>
            <person name="Kisner P."/>
            <person name="Lance K."/>
            <person name="Lara M."/>
            <person name="Lee W."/>
            <person name="Lennon N."/>
            <person name="Letendre F."/>
            <person name="LeVine R."/>
            <person name="Lipovsky A."/>
            <person name="Liu X."/>
            <person name="Liu J."/>
            <person name="Liu S."/>
            <person name="Lokyitsang T."/>
            <person name="Lokyitsang Y."/>
            <person name="Lubonja R."/>
            <person name="Lui A."/>
            <person name="MacDonald P."/>
            <person name="Magnisalis V."/>
            <person name="Maru K."/>
            <person name="Matthews C."/>
            <person name="McCusker W."/>
            <person name="McDonough S."/>
            <person name="Mehta T."/>
            <person name="Meldrim J."/>
            <person name="Meneus L."/>
            <person name="Mihai O."/>
            <person name="Mihalev A."/>
            <person name="Mihova T."/>
            <person name="Mittelman R."/>
            <person name="Mlenga V."/>
            <person name="Montmayeur A."/>
            <person name="Mulrain L."/>
            <person name="Navidi A."/>
            <person name="Naylor J."/>
            <person name="Negash T."/>
            <person name="Nguyen T."/>
            <person name="Nguyen N."/>
            <person name="Nicol R."/>
            <person name="Norbu C."/>
            <person name="Norbu N."/>
            <person name="Novod N."/>
            <person name="O'Neill B."/>
            <person name="Osman S."/>
            <person name="Markiewicz E."/>
            <person name="Oyono O.L."/>
            <person name="Patti C."/>
            <person name="Phunkhang P."/>
            <person name="Pierre F."/>
            <person name="Priest M."/>
            <person name="Raghuraman S."/>
            <person name="Rege F."/>
            <person name="Reyes R."/>
            <person name="Rise C."/>
            <person name="Rogov P."/>
            <person name="Ross K."/>
            <person name="Ryan E."/>
            <person name="Settipalli S."/>
            <person name="Shea T."/>
            <person name="Sherpa N."/>
            <person name="Shi L."/>
            <person name="Shih D."/>
            <person name="Sparrow T."/>
            <person name="Spaulding J."/>
            <person name="Stalker J."/>
            <person name="Stange-Thomann N."/>
            <person name="Stavropoulos S."/>
            <person name="Stone C."/>
            <person name="Strader C."/>
            <person name="Tesfaye S."/>
            <person name="Thomson T."/>
            <person name="Thoulutsang Y."/>
            <person name="Thoulutsang D."/>
            <person name="Topham K."/>
            <person name="Topping I."/>
            <person name="Tsamla T."/>
            <person name="Vassiliev H."/>
            <person name="Vo A."/>
            <person name="Wangchuk T."/>
            <person name="Wangdi T."/>
            <person name="Weiand M."/>
            <person name="Wilkinson J."/>
            <person name="Wilson A."/>
            <person name="Yadav S."/>
            <person name="Young G."/>
            <person name="Yu Q."/>
            <person name="Zembek L."/>
            <person name="Zhong D."/>
            <person name="Zimmer A."/>
            <person name="Zwirko Z."/>
            <person name="Jaffe D.B."/>
            <person name="Alvarez P."/>
            <person name="Brockman W."/>
            <person name="Butler J."/>
            <person name="Chin C."/>
            <person name="Gnerre S."/>
            <person name="Grabherr M."/>
            <person name="Kleber M."/>
            <person name="Mauceli E."/>
            <person name="MacCallum I."/>
        </authorList>
    </citation>
    <scope>NUCLEOTIDE SEQUENCE [LARGE SCALE GENOMIC DNA]</scope>
    <source>
        <strain evidence="3">Rob3c / Tucson 14021-0248.25</strain>
    </source>
</reference>
<gene>
    <name evidence="2" type="primary">Dsec\GM21993</name>
    <name evidence="2" type="ORF">Dsec_GM21993</name>
</gene>
<dbReference type="Proteomes" id="UP000001292">
    <property type="component" value="Unassembled WGS sequence"/>
</dbReference>
<evidence type="ECO:0000256" key="1">
    <source>
        <dbReference type="SAM" id="MobiDB-lite"/>
    </source>
</evidence>